<sequence length="365" mass="42389">MQKQLQHKCKHIANVANYLTDVTLDDFANASLKGGSGRLTKNAINNVVTEVKHLSLAKDKNWDQKLDDLEFHATNKDAEFPIDTKKPNHKKKPELSEEINDDSGLIYPTEIWFLISDHIRPEDVGVFSLICRDSLSVVHTAKFWFNLYKRYYRKVPDLPERLRPECLVRRYRLRADVIRALHYMYPPFINKLKPQVILDSDPHALTKRVCLLCWYQEKKNQWVYYFKLEKSGIIRYGRSNGEIRKPTQLEILEDITANLDKNCKVLQVTCLNFIPLPMISGQILNGVSMTLSEGMRYHKLQLIFGCGPSPCMNTSSLIVLDPVLNVRILDWWHPLYPHSDGLNNTMYSNETISNCVFDPFDDLEF</sequence>
<comment type="caution">
    <text evidence="1">The sequence shown here is derived from an EMBL/GenBank/DDBJ whole genome shotgun (WGS) entry which is preliminary data.</text>
</comment>
<accession>A0AAW2I350</accession>
<dbReference type="PANTHER" id="PTHR20988:SF2">
    <property type="entry name" value="TRANSMEMBRANE PROTEIN 183A-RELATED"/>
    <property type="match status" value="1"/>
</dbReference>
<dbReference type="GO" id="GO:0019005">
    <property type="term" value="C:SCF ubiquitin ligase complex"/>
    <property type="evidence" value="ECO:0007669"/>
    <property type="project" value="TreeGrafter"/>
</dbReference>
<name>A0AAW2I350_9NEOP</name>
<gene>
    <name evidence="1" type="ORF">PYX00_004054</name>
</gene>
<protein>
    <recommendedName>
        <fullName evidence="2">Transmembrane protein 183</fullName>
    </recommendedName>
</protein>
<dbReference type="AlphaFoldDB" id="A0AAW2I350"/>
<evidence type="ECO:0000313" key="1">
    <source>
        <dbReference type="EMBL" id="KAL0276496.1"/>
    </source>
</evidence>
<proteinExistence type="predicted"/>
<organism evidence="1">
    <name type="scientific">Menopon gallinae</name>
    <name type="common">poultry shaft louse</name>
    <dbReference type="NCBI Taxonomy" id="328185"/>
    <lineage>
        <taxon>Eukaryota</taxon>
        <taxon>Metazoa</taxon>
        <taxon>Ecdysozoa</taxon>
        <taxon>Arthropoda</taxon>
        <taxon>Hexapoda</taxon>
        <taxon>Insecta</taxon>
        <taxon>Pterygota</taxon>
        <taxon>Neoptera</taxon>
        <taxon>Paraneoptera</taxon>
        <taxon>Psocodea</taxon>
        <taxon>Troctomorpha</taxon>
        <taxon>Phthiraptera</taxon>
        <taxon>Amblycera</taxon>
        <taxon>Menoponidae</taxon>
        <taxon>Menopon</taxon>
    </lineage>
</organism>
<dbReference type="GO" id="GO:0031647">
    <property type="term" value="P:regulation of protein stability"/>
    <property type="evidence" value="ECO:0007669"/>
    <property type="project" value="TreeGrafter"/>
</dbReference>
<evidence type="ECO:0008006" key="2">
    <source>
        <dbReference type="Google" id="ProtNLM"/>
    </source>
</evidence>
<dbReference type="PANTHER" id="PTHR20988">
    <property type="entry name" value="TRANSMEMBRANE PROTEIN 183A-RELATED"/>
    <property type="match status" value="1"/>
</dbReference>
<dbReference type="EMBL" id="JARGDH010000002">
    <property type="protein sequence ID" value="KAL0276496.1"/>
    <property type="molecule type" value="Genomic_DNA"/>
</dbReference>
<reference evidence="1" key="1">
    <citation type="journal article" date="2024" name="Gigascience">
        <title>Chromosome-level genome of the poultry shaft louse Menopon gallinae provides insight into the host-switching and adaptive evolution of parasitic lice.</title>
        <authorList>
            <person name="Xu Y."/>
            <person name="Ma L."/>
            <person name="Liu S."/>
            <person name="Liang Y."/>
            <person name="Liu Q."/>
            <person name="He Z."/>
            <person name="Tian L."/>
            <person name="Duan Y."/>
            <person name="Cai W."/>
            <person name="Li H."/>
            <person name="Song F."/>
        </authorList>
    </citation>
    <scope>NUCLEOTIDE SEQUENCE</scope>
    <source>
        <strain evidence="1">Cailab_2023a</strain>
    </source>
</reference>
<dbReference type="InterPro" id="IPR026509">
    <property type="entry name" value="TMEM183"/>
</dbReference>